<organism evidence="3 4">
    <name type="scientific">Aphis craccivora</name>
    <name type="common">Cowpea aphid</name>
    <dbReference type="NCBI Taxonomy" id="307492"/>
    <lineage>
        <taxon>Eukaryota</taxon>
        <taxon>Metazoa</taxon>
        <taxon>Ecdysozoa</taxon>
        <taxon>Arthropoda</taxon>
        <taxon>Hexapoda</taxon>
        <taxon>Insecta</taxon>
        <taxon>Pterygota</taxon>
        <taxon>Neoptera</taxon>
        <taxon>Paraneoptera</taxon>
        <taxon>Hemiptera</taxon>
        <taxon>Sternorrhyncha</taxon>
        <taxon>Aphidomorpha</taxon>
        <taxon>Aphidoidea</taxon>
        <taxon>Aphididae</taxon>
        <taxon>Aphidini</taxon>
        <taxon>Aphis</taxon>
        <taxon>Aphis</taxon>
    </lineage>
</organism>
<dbReference type="Proteomes" id="UP000478052">
    <property type="component" value="Unassembled WGS sequence"/>
</dbReference>
<dbReference type="PANTHER" id="PTHR47331">
    <property type="entry name" value="PHD-TYPE DOMAIN-CONTAINING PROTEIN"/>
    <property type="match status" value="1"/>
</dbReference>
<feature type="region of interest" description="Disordered" evidence="1">
    <location>
        <begin position="1"/>
        <end position="27"/>
    </location>
</feature>
<dbReference type="Pfam" id="PF18701">
    <property type="entry name" value="DUF5641"/>
    <property type="match status" value="1"/>
</dbReference>
<gene>
    <name evidence="3" type="ORF">FWK35_00017803</name>
</gene>
<proteinExistence type="predicted"/>
<dbReference type="PANTHER" id="PTHR47331:SF1">
    <property type="entry name" value="GAG-LIKE PROTEIN"/>
    <property type="match status" value="1"/>
</dbReference>
<reference evidence="3 4" key="1">
    <citation type="submission" date="2019-08" db="EMBL/GenBank/DDBJ databases">
        <title>Whole genome of Aphis craccivora.</title>
        <authorList>
            <person name="Voronova N.V."/>
            <person name="Shulinski R.S."/>
            <person name="Bandarenka Y.V."/>
            <person name="Zhorov D.G."/>
            <person name="Warner D."/>
        </authorList>
    </citation>
    <scope>NUCLEOTIDE SEQUENCE [LARGE SCALE GENOMIC DNA]</scope>
    <source>
        <strain evidence="3">180601</strain>
        <tissue evidence="3">Whole Body</tissue>
    </source>
</reference>
<dbReference type="OrthoDB" id="6608729at2759"/>
<protein>
    <submittedName>
        <fullName evidence="3">Integrase catalytic domain-containing protein</fullName>
    </submittedName>
</protein>
<dbReference type="SUPFAM" id="SSF53098">
    <property type="entry name" value="Ribonuclease H-like"/>
    <property type="match status" value="1"/>
</dbReference>
<dbReference type="AlphaFoldDB" id="A0A6G0Y8Q1"/>
<sequence>MEAPNKKVRLSGGASCSEEDNPPTLPTLGKPTVLKSWVRHRYRPVVQPIMDDLPKVRVEPSRAFSKVGVNFAGPFYIKASLRRNAPTNKAYACIWVCLATKAVHVEVVGDLTTQFFLNTLQRFCDRRGIKGATFIQEQQHQVIDVTTKCGIQWHFIPPRSPHFGGNTSLTFEELNTIFVRIEAILNSRPFLTPLSIDPSDMSVLTPGHFLIGNSLCALPDRDETTTPPNRLSRWRRWSKSQGSSIQVETVVLIRDDNLPPLQWSIGRVIEIHVGADNQVRVATVKTSHGKFQHVVRNLCSLPFDDNQSTRD</sequence>
<keyword evidence="4" id="KW-1185">Reference proteome</keyword>
<name>A0A6G0Y8Q1_APHCR</name>
<dbReference type="Gene3D" id="3.30.420.10">
    <property type="entry name" value="Ribonuclease H-like superfamily/Ribonuclease H"/>
    <property type="match status" value="1"/>
</dbReference>
<evidence type="ECO:0000259" key="2">
    <source>
        <dbReference type="Pfam" id="PF18701"/>
    </source>
</evidence>
<evidence type="ECO:0000256" key="1">
    <source>
        <dbReference type="SAM" id="MobiDB-lite"/>
    </source>
</evidence>
<comment type="caution">
    <text evidence="3">The sequence shown here is derived from an EMBL/GenBank/DDBJ whole genome shotgun (WGS) entry which is preliminary data.</text>
</comment>
<feature type="domain" description="DUF5641" evidence="2">
    <location>
        <begin position="230"/>
        <end position="301"/>
    </location>
</feature>
<dbReference type="GO" id="GO:0003676">
    <property type="term" value="F:nucleic acid binding"/>
    <property type="evidence" value="ECO:0007669"/>
    <property type="project" value="InterPro"/>
</dbReference>
<evidence type="ECO:0000313" key="4">
    <source>
        <dbReference type="Proteomes" id="UP000478052"/>
    </source>
</evidence>
<dbReference type="InterPro" id="IPR012337">
    <property type="entry name" value="RNaseH-like_sf"/>
</dbReference>
<accession>A0A6G0Y8Q1</accession>
<dbReference type="EMBL" id="VUJU01005402">
    <property type="protein sequence ID" value="KAF0751341.1"/>
    <property type="molecule type" value="Genomic_DNA"/>
</dbReference>
<dbReference type="InterPro" id="IPR040676">
    <property type="entry name" value="DUF5641"/>
</dbReference>
<dbReference type="InterPro" id="IPR036397">
    <property type="entry name" value="RNaseH_sf"/>
</dbReference>
<evidence type="ECO:0000313" key="3">
    <source>
        <dbReference type="EMBL" id="KAF0751341.1"/>
    </source>
</evidence>